<dbReference type="Proteomes" id="UP000801492">
    <property type="component" value="Unassembled WGS sequence"/>
</dbReference>
<evidence type="ECO:0000256" key="1">
    <source>
        <dbReference type="SAM" id="Coils"/>
    </source>
</evidence>
<dbReference type="GO" id="GO:0051493">
    <property type="term" value="P:regulation of cytoskeleton organization"/>
    <property type="evidence" value="ECO:0007669"/>
    <property type="project" value="TreeGrafter"/>
</dbReference>
<gene>
    <name evidence="3" type="ORF">ILUMI_08573</name>
</gene>
<dbReference type="OrthoDB" id="193300at2759"/>
<accession>A0A8K0D449</accession>
<dbReference type="AlphaFoldDB" id="A0A8K0D449"/>
<dbReference type="EMBL" id="VTPC01004018">
    <property type="protein sequence ID" value="KAF2897604.1"/>
    <property type="molecule type" value="Genomic_DNA"/>
</dbReference>
<dbReference type="GO" id="GO:0005930">
    <property type="term" value="C:axoneme"/>
    <property type="evidence" value="ECO:0007669"/>
    <property type="project" value="TreeGrafter"/>
</dbReference>
<dbReference type="InterPro" id="IPR052111">
    <property type="entry name" value="Spermatogenesis_Ciliary_MAP"/>
</dbReference>
<dbReference type="PROSITE" id="PS50021">
    <property type="entry name" value="CH"/>
    <property type="match status" value="1"/>
</dbReference>
<dbReference type="SUPFAM" id="SSF47576">
    <property type="entry name" value="Calponin-homology domain, CH-domain"/>
    <property type="match status" value="1"/>
</dbReference>
<proteinExistence type="predicted"/>
<evidence type="ECO:0000313" key="3">
    <source>
        <dbReference type="EMBL" id="KAF2897604.1"/>
    </source>
</evidence>
<reference evidence="3" key="1">
    <citation type="submission" date="2019-08" db="EMBL/GenBank/DDBJ databases">
        <title>The genome of the North American firefly Photinus pyralis.</title>
        <authorList>
            <consortium name="Photinus pyralis genome working group"/>
            <person name="Fallon T.R."/>
            <person name="Sander Lower S.E."/>
            <person name="Weng J.-K."/>
        </authorList>
    </citation>
    <scope>NUCLEOTIDE SEQUENCE</scope>
    <source>
        <strain evidence="3">TRF0915ILg1</strain>
        <tissue evidence="3">Whole body</tissue>
    </source>
</reference>
<feature type="coiled-coil region" evidence="1">
    <location>
        <begin position="161"/>
        <end position="202"/>
    </location>
</feature>
<dbReference type="PANTHER" id="PTHR12509">
    <property type="entry name" value="SPERMATOGENESIS-ASSOCIATED 4-RELATED"/>
    <property type="match status" value="1"/>
</dbReference>
<keyword evidence="4" id="KW-1185">Reference proteome</keyword>
<dbReference type="FunFam" id="1.10.418.10:FF:000059">
    <property type="entry name" value="RIKEN cDNA 6430531B16 gene"/>
    <property type="match status" value="1"/>
</dbReference>
<comment type="caution">
    <text evidence="3">The sequence shown here is derived from an EMBL/GenBank/DDBJ whole genome shotgun (WGS) entry which is preliminary data.</text>
</comment>
<dbReference type="GO" id="GO:0008017">
    <property type="term" value="F:microtubule binding"/>
    <property type="evidence" value="ECO:0007669"/>
    <property type="project" value="TreeGrafter"/>
</dbReference>
<dbReference type="Gene3D" id="1.10.418.10">
    <property type="entry name" value="Calponin-like domain"/>
    <property type="match status" value="1"/>
</dbReference>
<feature type="domain" description="Calponin-homology (CH)" evidence="2">
    <location>
        <begin position="7"/>
        <end position="112"/>
    </location>
</feature>
<evidence type="ECO:0000259" key="2">
    <source>
        <dbReference type="PROSITE" id="PS50021"/>
    </source>
</evidence>
<dbReference type="PANTHER" id="PTHR12509:SF9">
    <property type="entry name" value="SPERM FLAGELLAR PROTEIN 1 ISOFORM X1"/>
    <property type="match status" value="1"/>
</dbReference>
<dbReference type="InterPro" id="IPR036872">
    <property type="entry name" value="CH_dom_sf"/>
</dbReference>
<dbReference type="InterPro" id="IPR001715">
    <property type="entry name" value="CH_dom"/>
</dbReference>
<dbReference type="InterPro" id="IPR010441">
    <property type="entry name" value="CH_2"/>
</dbReference>
<keyword evidence="1" id="KW-0175">Coiled coil</keyword>
<organism evidence="3 4">
    <name type="scientific">Ignelater luminosus</name>
    <name type="common">Cucubano</name>
    <name type="synonym">Pyrophorus luminosus</name>
    <dbReference type="NCBI Taxonomy" id="2038154"/>
    <lineage>
        <taxon>Eukaryota</taxon>
        <taxon>Metazoa</taxon>
        <taxon>Ecdysozoa</taxon>
        <taxon>Arthropoda</taxon>
        <taxon>Hexapoda</taxon>
        <taxon>Insecta</taxon>
        <taxon>Pterygota</taxon>
        <taxon>Neoptera</taxon>
        <taxon>Endopterygota</taxon>
        <taxon>Coleoptera</taxon>
        <taxon>Polyphaga</taxon>
        <taxon>Elateriformia</taxon>
        <taxon>Elateroidea</taxon>
        <taxon>Elateridae</taxon>
        <taxon>Agrypninae</taxon>
        <taxon>Pyrophorini</taxon>
        <taxon>Ignelater</taxon>
    </lineage>
</organism>
<dbReference type="Pfam" id="PF06294">
    <property type="entry name" value="CH_2"/>
    <property type="match status" value="1"/>
</dbReference>
<name>A0A8K0D449_IGNLU</name>
<protein>
    <recommendedName>
        <fullName evidence="2">Calponin-homology (CH) domain-containing protein</fullName>
    </recommendedName>
</protein>
<evidence type="ECO:0000313" key="4">
    <source>
        <dbReference type="Proteomes" id="UP000801492"/>
    </source>
</evidence>
<sequence>MGGRSLESDVAGLYKWIDNYPLTRQKRNIHRDFSDAIPLAEILKYHYPKLVELHNYTPRNSVSQKLDNWQTLNRKVLNKLDMTLSTKVMEQLAHSMPGAIEKVLFDIKQKIEAKNNGEDRPSDDVYFIEGLSASISGSIIPIKAKNGTKPLDHKVIPIDTFTRMESELEEKNEAIRILKNKLQHLESLLQIKDERINDLTRQLQQNSGVTSQPSLLKSPKFLNNLF</sequence>